<dbReference type="InterPro" id="IPR027417">
    <property type="entry name" value="P-loop_NTPase"/>
</dbReference>
<comment type="caution">
    <text evidence="1">The sequence shown here is derived from an EMBL/GenBank/DDBJ whole genome shotgun (WGS) entry which is preliminary data.</text>
</comment>
<proteinExistence type="predicted"/>
<name>A0A9N9C0S4_9GLOM</name>
<dbReference type="AlphaFoldDB" id="A0A9N9C0S4"/>
<protein>
    <submittedName>
        <fullName evidence="1">11416_t:CDS:1</fullName>
    </submittedName>
</protein>
<evidence type="ECO:0000313" key="2">
    <source>
        <dbReference type="Proteomes" id="UP000789706"/>
    </source>
</evidence>
<reference evidence="1" key="1">
    <citation type="submission" date="2021-06" db="EMBL/GenBank/DDBJ databases">
        <authorList>
            <person name="Kallberg Y."/>
            <person name="Tangrot J."/>
            <person name="Rosling A."/>
        </authorList>
    </citation>
    <scope>NUCLEOTIDE SEQUENCE</scope>
    <source>
        <strain evidence="1">AZ414A</strain>
    </source>
</reference>
<evidence type="ECO:0000313" key="1">
    <source>
        <dbReference type="EMBL" id="CAG8582609.1"/>
    </source>
</evidence>
<organism evidence="1 2">
    <name type="scientific">Diversispora eburnea</name>
    <dbReference type="NCBI Taxonomy" id="1213867"/>
    <lineage>
        <taxon>Eukaryota</taxon>
        <taxon>Fungi</taxon>
        <taxon>Fungi incertae sedis</taxon>
        <taxon>Mucoromycota</taxon>
        <taxon>Glomeromycotina</taxon>
        <taxon>Glomeromycetes</taxon>
        <taxon>Diversisporales</taxon>
        <taxon>Diversisporaceae</taxon>
        <taxon>Diversispora</taxon>
    </lineage>
</organism>
<dbReference type="OrthoDB" id="2413601at2759"/>
<dbReference type="EMBL" id="CAJVPK010001339">
    <property type="protein sequence ID" value="CAG8582609.1"/>
    <property type="molecule type" value="Genomic_DNA"/>
</dbReference>
<accession>A0A9N9C0S4</accession>
<gene>
    <name evidence="1" type="ORF">DEBURN_LOCUS8647</name>
</gene>
<dbReference type="SUPFAM" id="SSF52540">
    <property type="entry name" value="P-loop containing nucleoside triphosphate hydrolases"/>
    <property type="match status" value="1"/>
</dbReference>
<sequence length="191" mass="21789">MSNTLLPSVEEIQKWKRADIITFSQPEVSGSYFLEISKEKFRGCGLKLGPAMRISDLTDKIRGQGDEIEETDFIKHSDEKHLVVIKDLYQIVTNRNSYSRILMSGASGIGKSCFLLYLLIRLLCNIDDLELNVGTFIEFSDLYEHSETWYMYLVGDTNSTQGIQGVKEKTVVSVSPRNIKKRKTSRILKIL</sequence>
<keyword evidence="2" id="KW-1185">Reference proteome</keyword>
<dbReference type="Proteomes" id="UP000789706">
    <property type="component" value="Unassembled WGS sequence"/>
</dbReference>